<organism evidence="1 3">
    <name type="scientific">Medicago truncatula</name>
    <name type="common">Barrel medic</name>
    <name type="synonym">Medicago tribuloides</name>
    <dbReference type="NCBI Taxonomy" id="3880"/>
    <lineage>
        <taxon>Eukaryota</taxon>
        <taxon>Viridiplantae</taxon>
        <taxon>Streptophyta</taxon>
        <taxon>Embryophyta</taxon>
        <taxon>Tracheophyta</taxon>
        <taxon>Spermatophyta</taxon>
        <taxon>Magnoliopsida</taxon>
        <taxon>eudicotyledons</taxon>
        <taxon>Gunneridae</taxon>
        <taxon>Pentapetalae</taxon>
        <taxon>rosids</taxon>
        <taxon>fabids</taxon>
        <taxon>Fabales</taxon>
        <taxon>Fabaceae</taxon>
        <taxon>Papilionoideae</taxon>
        <taxon>50 kb inversion clade</taxon>
        <taxon>NPAAA clade</taxon>
        <taxon>Hologalegina</taxon>
        <taxon>IRL clade</taxon>
        <taxon>Trifolieae</taxon>
        <taxon>Medicago</taxon>
    </lineage>
</organism>
<reference evidence="1 3" key="1">
    <citation type="journal article" date="2011" name="Nature">
        <title>The Medicago genome provides insight into the evolution of rhizobial symbioses.</title>
        <authorList>
            <person name="Young N.D."/>
            <person name="Debelle F."/>
            <person name="Oldroyd G.E."/>
            <person name="Geurts R."/>
            <person name="Cannon S.B."/>
            <person name="Udvardi M.K."/>
            <person name="Benedito V.A."/>
            <person name="Mayer K.F."/>
            <person name="Gouzy J."/>
            <person name="Schoof H."/>
            <person name="Van de Peer Y."/>
            <person name="Proost S."/>
            <person name="Cook D.R."/>
            <person name="Meyers B.C."/>
            <person name="Spannagl M."/>
            <person name="Cheung F."/>
            <person name="De Mita S."/>
            <person name="Krishnakumar V."/>
            <person name="Gundlach H."/>
            <person name="Zhou S."/>
            <person name="Mudge J."/>
            <person name="Bharti A.K."/>
            <person name="Murray J.D."/>
            <person name="Naoumkina M.A."/>
            <person name="Rosen B."/>
            <person name="Silverstein K.A."/>
            <person name="Tang H."/>
            <person name="Rombauts S."/>
            <person name="Zhao P.X."/>
            <person name="Zhou P."/>
            <person name="Barbe V."/>
            <person name="Bardou P."/>
            <person name="Bechner M."/>
            <person name="Bellec A."/>
            <person name="Berger A."/>
            <person name="Berges H."/>
            <person name="Bidwell S."/>
            <person name="Bisseling T."/>
            <person name="Choisne N."/>
            <person name="Couloux A."/>
            <person name="Denny R."/>
            <person name="Deshpande S."/>
            <person name="Dai X."/>
            <person name="Doyle J.J."/>
            <person name="Dudez A.M."/>
            <person name="Farmer A.D."/>
            <person name="Fouteau S."/>
            <person name="Franken C."/>
            <person name="Gibelin C."/>
            <person name="Gish J."/>
            <person name="Goldstein S."/>
            <person name="Gonzalez A.J."/>
            <person name="Green P.J."/>
            <person name="Hallab A."/>
            <person name="Hartog M."/>
            <person name="Hua A."/>
            <person name="Humphray S.J."/>
            <person name="Jeong D.H."/>
            <person name="Jing Y."/>
            <person name="Jocker A."/>
            <person name="Kenton S.M."/>
            <person name="Kim D.J."/>
            <person name="Klee K."/>
            <person name="Lai H."/>
            <person name="Lang C."/>
            <person name="Lin S."/>
            <person name="Macmil S.L."/>
            <person name="Magdelenat G."/>
            <person name="Matthews L."/>
            <person name="McCorrison J."/>
            <person name="Monaghan E.L."/>
            <person name="Mun J.H."/>
            <person name="Najar F.Z."/>
            <person name="Nicholson C."/>
            <person name="Noirot C."/>
            <person name="O'Bleness M."/>
            <person name="Paule C.R."/>
            <person name="Poulain J."/>
            <person name="Prion F."/>
            <person name="Qin B."/>
            <person name="Qu C."/>
            <person name="Retzel E.F."/>
            <person name="Riddle C."/>
            <person name="Sallet E."/>
            <person name="Samain S."/>
            <person name="Samson N."/>
            <person name="Sanders I."/>
            <person name="Saurat O."/>
            <person name="Scarpelli C."/>
            <person name="Schiex T."/>
            <person name="Segurens B."/>
            <person name="Severin A.J."/>
            <person name="Sherrier D.J."/>
            <person name="Shi R."/>
            <person name="Sims S."/>
            <person name="Singer S.R."/>
            <person name="Sinharoy S."/>
            <person name="Sterck L."/>
            <person name="Viollet A."/>
            <person name="Wang B.B."/>
            <person name="Wang K."/>
            <person name="Wang M."/>
            <person name="Wang X."/>
            <person name="Warfsmann J."/>
            <person name="Weissenbach J."/>
            <person name="White D.D."/>
            <person name="White J.D."/>
            <person name="Wiley G.B."/>
            <person name="Wincker P."/>
            <person name="Xing Y."/>
            <person name="Yang L."/>
            <person name="Yao Z."/>
            <person name="Ying F."/>
            <person name="Zhai J."/>
            <person name="Zhou L."/>
            <person name="Zuber A."/>
            <person name="Denarie J."/>
            <person name="Dixon R.A."/>
            <person name="May G.D."/>
            <person name="Schwartz D.C."/>
            <person name="Rogers J."/>
            <person name="Quetier F."/>
            <person name="Town C.D."/>
            <person name="Roe B.A."/>
        </authorList>
    </citation>
    <scope>NUCLEOTIDE SEQUENCE [LARGE SCALE GENOMIC DNA]</scope>
    <source>
        <strain evidence="1">A17</strain>
        <strain evidence="2 3">cv. Jemalong A17</strain>
    </source>
</reference>
<evidence type="ECO:0000313" key="3">
    <source>
        <dbReference type="Proteomes" id="UP000002051"/>
    </source>
</evidence>
<dbReference type="EMBL" id="CM001219">
    <property type="protein sequence ID" value="AES74333.1"/>
    <property type="molecule type" value="Genomic_DNA"/>
</dbReference>
<evidence type="ECO:0000313" key="1">
    <source>
        <dbReference type="EMBL" id="AES74333.1"/>
    </source>
</evidence>
<evidence type="ECO:0000313" key="2">
    <source>
        <dbReference type="EnsemblPlants" id="AES74333"/>
    </source>
</evidence>
<reference evidence="1 3" key="2">
    <citation type="journal article" date="2014" name="BMC Genomics">
        <title>An improved genome release (version Mt4.0) for the model legume Medicago truncatula.</title>
        <authorList>
            <person name="Tang H."/>
            <person name="Krishnakumar V."/>
            <person name="Bidwell S."/>
            <person name="Rosen B."/>
            <person name="Chan A."/>
            <person name="Zhou S."/>
            <person name="Gentzbittel L."/>
            <person name="Childs K.L."/>
            <person name="Yandell M."/>
            <person name="Gundlach H."/>
            <person name="Mayer K.F."/>
            <person name="Schwartz D.C."/>
            <person name="Town C.D."/>
        </authorList>
    </citation>
    <scope>GENOME REANNOTATION</scope>
    <source>
        <strain evidence="2 3">cv. Jemalong A17</strain>
    </source>
</reference>
<dbReference type="Proteomes" id="UP000002051">
    <property type="component" value="Chromosome 3"/>
</dbReference>
<protein>
    <submittedName>
        <fullName evidence="1 2">Uncharacterized protein</fullName>
    </submittedName>
</protein>
<gene>
    <name evidence="1" type="ordered locus">MTR_3g118300</name>
</gene>
<dbReference type="HOGENOM" id="CLU_2546059_0_0_1"/>
<sequence>METPHAFNNLFPIPLTKGSYLPFISEFQDLGAQVYLLEIELGIGVFVGGAGKGNALTTKTDLEASSTSKVAFGKNTYCTLFGG</sequence>
<proteinExistence type="predicted"/>
<keyword evidence="3" id="KW-1185">Reference proteome</keyword>
<dbReference type="PaxDb" id="3880-AES74333"/>
<accession>G7J989</accession>
<reference evidence="2" key="3">
    <citation type="submission" date="2015-04" db="UniProtKB">
        <authorList>
            <consortium name="EnsemblPlants"/>
        </authorList>
    </citation>
    <scope>IDENTIFICATION</scope>
    <source>
        <strain evidence="2">cv. Jemalong A17</strain>
    </source>
</reference>
<dbReference type="EnsemblPlants" id="AES74333">
    <property type="protein sequence ID" value="AES74333"/>
    <property type="gene ID" value="MTR_3g118300"/>
</dbReference>
<name>G7J989_MEDTR</name>
<dbReference type="AlphaFoldDB" id="G7J989"/>